<evidence type="ECO:0000256" key="1">
    <source>
        <dbReference type="SAM" id="SignalP"/>
    </source>
</evidence>
<protein>
    <recommendedName>
        <fullName evidence="4">Lipocalin-like domain-containing protein</fullName>
    </recommendedName>
</protein>
<feature type="chain" id="PRO_5018768948" description="Lipocalin-like domain-containing protein" evidence="1">
    <location>
        <begin position="28"/>
        <end position="159"/>
    </location>
</feature>
<gene>
    <name evidence="2" type="ORF">EJV47_10300</name>
</gene>
<name>A0A3S0INS6_9BACT</name>
<feature type="signal peptide" evidence="1">
    <location>
        <begin position="1"/>
        <end position="27"/>
    </location>
</feature>
<accession>A0A3S0INS6</accession>
<evidence type="ECO:0000313" key="3">
    <source>
        <dbReference type="Proteomes" id="UP000282184"/>
    </source>
</evidence>
<sequence>MKSFISPVLITSLFGLSCLTLTAQAQAHLQTFPTGSLVGKWVQISTEYKVTRRISKNTTEEKSARTLCNVCSEIDFRADSTATIMAHGSDVAPANAFLWGVRGNALIIRNLTSGEAAANLLPAGQYIIEAKGGGSVSLPGEVIMLTDIKGVGHILVRSR</sequence>
<evidence type="ECO:0000313" key="2">
    <source>
        <dbReference type="EMBL" id="RTQ50024.1"/>
    </source>
</evidence>
<evidence type="ECO:0008006" key="4">
    <source>
        <dbReference type="Google" id="ProtNLM"/>
    </source>
</evidence>
<dbReference type="AlphaFoldDB" id="A0A3S0INS6"/>
<reference evidence="2 3" key="1">
    <citation type="submission" date="2018-12" db="EMBL/GenBank/DDBJ databases">
        <title>Hymenobacter gummosus sp. nov., isolated from a spring.</title>
        <authorList>
            <person name="Nie L."/>
        </authorList>
    </citation>
    <scope>NUCLEOTIDE SEQUENCE [LARGE SCALE GENOMIC DNA]</scope>
    <source>
        <strain evidence="2 3">KCTC 52166</strain>
    </source>
</reference>
<dbReference type="EMBL" id="RXOF01000005">
    <property type="protein sequence ID" value="RTQ50024.1"/>
    <property type="molecule type" value="Genomic_DNA"/>
</dbReference>
<dbReference type="OrthoDB" id="9892128at2"/>
<dbReference type="Proteomes" id="UP000282184">
    <property type="component" value="Unassembled WGS sequence"/>
</dbReference>
<comment type="caution">
    <text evidence="2">The sequence shown here is derived from an EMBL/GenBank/DDBJ whole genome shotgun (WGS) entry which is preliminary data.</text>
</comment>
<dbReference type="RefSeq" id="WP_126693075.1">
    <property type="nucleotide sequence ID" value="NZ_RXOF01000005.1"/>
</dbReference>
<dbReference type="PROSITE" id="PS51257">
    <property type="entry name" value="PROKAR_LIPOPROTEIN"/>
    <property type="match status" value="1"/>
</dbReference>
<organism evidence="2 3">
    <name type="scientific">Hymenobacter gummosus</name>
    <dbReference type="NCBI Taxonomy" id="1776032"/>
    <lineage>
        <taxon>Bacteria</taxon>
        <taxon>Pseudomonadati</taxon>
        <taxon>Bacteroidota</taxon>
        <taxon>Cytophagia</taxon>
        <taxon>Cytophagales</taxon>
        <taxon>Hymenobacteraceae</taxon>
        <taxon>Hymenobacter</taxon>
    </lineage>
</organism>
<keyword evidence="3" id="KW-1185">Reference proteome</keyword>
<keyword evidence="1" id="KW-0732">Signal</keyword>
<proteinExistence type="predicted"/>